<dbReference type="GO" id="GO:0000978">
    <property type="term" value="F:RNA polymerase II cis-regulatory region sequence-specific DNA binding"/>
    <property type="evidence" value="ECO:0007669"/>
    <property type="project" value="TreeGrafter"/>
</dbReference>
<dbReference type="CDD" id="cd00059">
    <property type="entry name" value="FH_FOX"/>
    <property type="match status" value="1"/>
</dbReference>
<dbReference type="SUPFAM" id="SSF46785">
    <property type="entry name" value="Winged helix' DNA-binding domain"/>
    <property type="match status" value="1"/>
</dbReference>
<dbReference type="GO" id="GO:0000981">
    <property type="term" value="F:DNA-binding transcription factor activity, RNA polymerase II-specific"/>
    <property type="evidence" value="ECO:0007669"/>
    <property type="project" value="TreeGrafter"/>
</dbReference>
<dbReference type="PANTHER" id="PTHR11829:SF343">
    <property type="entry name" value="FORK-HEAD DOMAIN-CONTAINING PROTEIN"/>
    <property type="match status" value="1"/>
</dbReference>
<feature type="compositionally biased region" description="Basic and acidic residues" evidence="4">
    <location>
        <begin position="94"/>
        <end position="126"/>
    </location>
</feature>
<evidence type="ECO:0000256" key="3">
    <source>
        <dbReference type="PROSITE-ProRule" id="PRU00089"/>
    </source>
</evidence>
<dbReference type="InterPro" id="IPR030456">
    <property type="entry name" value="TF_fork_head_CS_2"/>
</dbReference>
<feature type="region of interest" description="Disordered" evidence="4">
    <location>
        <begin position="452"/>
        <end position="474"/>
    </location>
</feature>
<dbReference type="InterPro" id="IPR036390">
    <property type="entry name" value="WH_DNA-bd_sf"/>
</dbReference>
<dbReference type="EMBL" id="RSCE01000021">
    <property type="protein sequence ID" value="RSH76732.1"/>
    <property type="molecule type" value="Genomic_DNA"/>
</dbReference>
<feature type="region of interest" description="Disordered" evidence="4">
    <location>
        <begin position="341"/>
        <end position="366"/>
    </location>
</feature>
<dbReference type="RefSeq" id="XP_028471879.1">
    <property type="nucleotide sequence ID" value="XM_028620837.1"/>
</dbReference>
<feature type="compositionally biased region" description="Pro residues" evidence="4">
    <location>
        <begin position="664"/>
        <end position="684"/>
    </location>
</feature>
<feature type="region of interest" description="Disordered" evidence="4">
    <location>
        <begin position="383"/>
        <end position="433"/>
    </location>
</feature>
<dbReference type="PANTHER" id="PTHR11829">
    <property type="entry name" value="FORKHEAD BOX PROTEIN"/>
    <property type="match status" value="1"/>
</dbReference>
<evidence type="ECO:0000256" key="1">
    <source>
        <dbReference type="ARBA" id="ARBA00023125"/>
    </source>
</evidence>
<evidence type="ECO:0000259" key="5">
    <source>
        <dbReference type="PROSITE" id="PS50039"/>
    </source>
</evidence>
<feature type="compositionally biased region" description="Basic and acidic residues" evidence="4">
    <location>
        <begin position="208"/>
        <end position="218"/>
    </location>
</feature>
<dbReference type="PROSITE" id="PS00658">
    <property type="entry name" value="FORK_HEAD_2"/>
    <property type="match status" value="1"/>
</dbReference>
<dbReference type="OrthoDB" id="5954824at2759"/>
<dbReference type="AlphaFoldDB" id="A0A427XD38"/>
<feature type="domain" description="Fork-head" evidence="5">
    <location>
        <begin position="539"/>
        <end position="638"/>
    </location>
</feature>
<organism evidence="6 7">
    <name type="scientific">Apiotrichum porosum</name>
    <dbReference type="NCBI Taxonomy" id="105984"/>
    <lineage>
        <taxon>Eukaryota</taxon>
        <taxon>Fungi</taxon>
        <taxon>Dikarya</taxon>
        <taxon>Basidiomycota</taxon>
        <taxon>Agaricomycotina</taxon>
        <taxon>Tremellomycetes</taxon>
        <taxon>Trichosporonales</taxon>
        <taxon>Trichosporonaceae</taxon>
        <taxon>Apiotrichum</taxon>
    </lineage>
</organism>
<evidence type="ECO:0000256" key="2">
    <source>
        <dbReference type="ARBA" id="ARBA00023242"/>
    </source>
</evidence>
<feature type="compositionally biased region" description="Polar residues" evidence="4">
    <location>
        <begin position="277"/>
        <end position="296"/>
    </location>
</feature>
<proteinExistence type="predicted"/>
<name>A0A427XD38_9TREE</name>
<feature type="compositionally biased region" description="Low complexity" evidence="4">
    <location>
        <begin position="647"/>
        <end position="663"/>
    </location>
</feature>
<dbReference type="SMART" id="SM00339">
    <property type="entry name" value="FH"/>
    <property type="match status" value="1"/>
</dbReference>
<feature type="region of interest" description="Disordered" evidence="4">
    <location>
        <begin position="1"/>
        <end position="132"/>
    </location>
</feature>
<feature type="region of interest" description="Disordered" evidence="4">
    <location>
        <begin position="208"/>
        <end position="300"/>
    </location>
</feature>
<accession>A0A427XD38</accession>
<dbReference type="GeneID" id="39589852"/>
<dbReference type="Pfam" id="PF00250">
    <property type="entry name" value="Forkhead"/>
    <property type="match status" value="1"/>
</dbReference>
<dbReference type="PRINTS" id="PR00053">
    <property type="entry name" value="FORKHEAD"/>
</dbReference>
<dbReference type="InterPro" id="IPR050211">
    <property type="entry name" value="FOX_domain-containing"/>
</dbReference>
<protein>
    <submittedName>
        <fullName evidence="6">Forkhead box protein</fullName>
    </submittedName>
</protein>
<feature type="compositionally biased region" description="Low complexity" evidence="4">
    <location>
        <begin position="243"/>
        <end position="276"/>
    </location>
</feature>
<comment type="caution">
    <text evidence="6">The sequence shown here is derived from an EMBL/GenBank/DDBJ whole genome shotgun (WGS) entry which is preliminary data.</text>
</comment>
<comment type="subcellular location">
    <subcellularLocation>
        <location evidence="3">Nucleus</location>
    </subcellularLocation>
</comment>
<evidence type="ECO:0000313" key="6">
    <source>
        <dbReference type="EMBL" id="RSH76732.1"/>
    </source>
</evidence>
<feature type="region of interest" description="Disordered" evidence="4">
    <location>
        <begin position="607"/>
        <end position="699"/>
    </location>
</feature>
<gene>
    <name evidence="6" type="primary">CNFKH1</name>
    <name evidence="6" type="ORF">EHS24_005309</name>
</gene>
<dbReference type="Gene3D" id="1.10.10.10">
    <property type="entry name" value="Winged helix-like DNA-binding domain superfamily/Winged helix DNA-binding domain"/>
    <property type="match status" value="1"/>
</dbReference>
<evidence type="ECO:0000256" key="4">
    <source>
        <dbReference type="SAM" id="MobiDB-lite"/>
    </source>
</evidence>
<reference evidence="6 7" key="1">
    <citation type="submission" date="2018-11" db="EMBL/GenBank/DDBJ databases">
        <title>Genome sequence of Apiotrichum porosum DSM 27194.</title>
        <authorList>
            <person name="Aliyu H."/>
            <person name="Gorte O."/>
            <person name="Ochsenreither K."/>
        </authorList>
    </citation>
    <scope>NUCLEOTIDE SEQUENCE [LARGE SCALE GENOMIC DNA]</scope>
    <source>
        <strain evidence="6 7">DSM 27194</strain>
    </source>
</reference>
<dbReference type="Proteomes" id="UP000279236">
    <property type="component" value="Unassembled WGS sequence"/>
</dbReference>
<feature type="DNA-binding region" description="Fork-head" evidence="3">
    <location>
        <begin position="539"/>
        <end position="638"/>
    </location>
</feature>
<sequence>MVDLRTCRSAADPRTPGTEVAAATVGRGQSSPRKPTRVLPTPQSLSPSKNSPPEQRGGEPRLPPSFENNHLPPAIASRYQPGVYTPHSPYRPGEYQRSECAPSERTRIERKLFDDDDDMPRKDELRSSSPLQPAFEGEVKMVLRSGAPVDLMSWLRTNFHHQPPPHSVMTSSMSLAHIQRLLQERFHRVPYLSELHRAVLAAFPHSEWEESKDGKEPPIMRGLTWHGRDVTDEDDPNATPGKSARASASATVSRGRQPRVDTTVVVNGGATNGAGTSRSPTQSPLMSPVSSAQRQMPDTPARSVLDEFAEIATRTPIVKERKLDTDAKPAAYALTTICNSSDRPWDKRKRPASQSPERGRRRASTPDALQDLLDAAEAVEGSPLNSVLNKHEQRGHKRRRTIAGSNAHDFAFGRPLPHSSLDQRRSRSVRGTASPQIAGLSLLAVREDKSGVLSADEGDEPISPLASEESGASHQLVAMGAPSSWGRRGVASSTASQLSAISESVSLAGPSNGIPKAAGRKVNELPTSSQGQYPGVDCKPPYPYHEMIRFAIENAPDRKLQLAQIYSSIAHRFPFFKTLDEKKTAGWQNSIRHNLSLKKMFVRVNKADGSPDDSGGKGGWWTVQPGVPDEGRPGRKAKAKRAKDGSMVMGGEMGSGSTSATSTPAPPPPMALPPPPPPPPPPTEPLVQLEPVPVPAASQ</sequence>
<evidence type="ECO:0000313" key="7">
    <source>
        <dbReference type="Proteomes" id="UP000279236"/>
    </source>
</evidence>
<keyword evidence="2 3" id="KW-0539">Nucleus</keyword>
<keyword evidence="1 3" id="KW-0238">DNA-binding</keyword>
<dbReference type="InterPro" id="IPR036388">
    <property type="entry name" value="WH-like_DNA-bd_sf"/>
</dbReference>
<dbReference type="GO" id="GO:0005634">
    <property type="term" value="C:nucleus"/>
    <property type="evidence" value="ECO:0007669"/>
    <property type="project" value="UniProtKB-SubCell"/>
</dbReference>
<dbReference type="PROSITE" id="PS50039">
    <property type="entry name" value="FORK_HEAD_3"/>
    <property type="match status" value="1"/>
</dbReference>
<dbReference type="InterPro" id="IPR001766">
    <property type="entry name" value="Fork_head_dom"/>
</dbReference>
<dbReference type="STRING" id="105984.A0A427XD38"/>
<feature type="compositionally biased region" description="Polar residues" evidence="4">
    <location>
        <begin position="41"/>
        <end position="53"/>
    </location>
</feature>
<keyword evidence="7" id="KW-1185">Reference proteome</keyword>